<dbReference type="AlphaFoldDB" id="A0A0F4PJ65"/>
<name>A0A0F4PJ65_9GAMM</name>
<keyword evidence="2 6" id="KW-0808">Transferase</keyword>
<dbReference type="PATRIC" id="fig|151081.8.peg.2706"/>
<feature type="transmembrane region" description="Helical" evidence="4">
    <location>
        <begin position="12"/>
        <end position="35"/>
    </location>
</feature>
<evidence type="ECO:0000256" key="4">
    <source>
        <dbReference type="SAM" id="Phobius"/>
    </source>
</evidence>
<dbReference type="eggNOG" id="COG0204">
    <property type="taxonomic scope" value="Bacteria"/>
</dbReference>
<evidence type="ECO:0000313" key="6">
    <source>
        <dbReference type="EMBL" id="KJZ00547.1"/>
    </source>
</evidence>
<evidence type="ECO:0000256" key="3">
    <source>
        <dbReference type="ARBA" id="ARBA00023315"/>
    </source>
</evidence>
<evidence type="ECO:0000313" key="7">
    <source>
        <dbReference type="Proteomes" id="UP000033664"/>
    </source>
</evidence>
<dbReference type="SUPFAM" id="SSF69593">
    <property type="entry name" value="Glycerol-3-phosphate (1)-acyltransferase"/>
    <property type="match status" value="1"/>
</dbReference>
<dbReference type="GO" id="GO:0003841">
    <property type="term" value="F:1-acylglycerol-3-phosphate O-acyltransferase activity"/>
    <property type="evidence" value="ECO:0007669"/>
    <property type="project" value="TreeGrafter"/>
</dbReference>
<reference evidence="6" key="1">
    <citation type="journal article" date="2015" name="BMC Genomics">
        <title>Genome mining reveals unlocked bioactive potential of marine Gram-negative bacteria.</title>
        <authorList>
            <person name="Machado H."/>
            <person name="Sonnenschein E.C."/>
            <person name="Melchiorsen J."/>
            <person name="Gram L."/>
        </authorList>
    </citation>
    <scope>NUCLEOTIDE SEQUENCE [LARGE SCALE GENOMIC DNA]</scope>
    <source>
        <strain evidence="6">S3137</strain>
    </source>
</reference>
<dbReference type="PANTHER" id="PTHR10434:SF66">
    <property type="entry name" value="PHOSPHOLIPID_GLYCEROL ACYLTRANSFERASE DOMAIN-CONTAINING PROTEIN"/>
    <property type="match status" value="1"/>
</dbReference>
<keyword evidence="4" id="KW-0812">Transmembrane</keyword>
<organism evidence="6 7">
    <name type="scientific">Pseudoalteromonas ruthenica</name>
    <dbReference type="NCBI Taxonomy" id="151081"/>
    <lineage>
        <taxon>Bacteria</taxon>
        <taxon>Pseudomonadati</taxon>
        <taxon>Pseudomonadota</taxon>
        <taxon>Gammaproteobacteria</taxon>
        <taxon>Alteromonadales</taxon>
        <taxon>Pseudoalteromonadaceae</taxon>
        <taxon>Pseudoalteromonas</taxon>
    </lineage>
</organism>
<dbReference type="OrthoDB" id="9812274at2"/>
<keyword evidence="4" id="KW-1133">Transmembrane helix</keyword>
<protein>
    <submittedName>
        <fullName evidence="6">Acyl-phosphate glycerol 3-phosphate acyltransferase</fullName>
    </submittedName>
</protein>
<dbReference type="GeneID" id="58228363"/>
<evidence type="ECO:0000259" key="5">
    <source>
        <dbReference type="SMART" id="SM00563"/>
    </source>
</evidence>
<dbReference type="RefSeq" id="WP_045979916.1">
    <property type="nucleotide sequence ID" value="NZ_JXXY01000015.1"/>
</dbReference>
<feature type="domain" description="Phospholipid/glycerol acyltransferase" evidence="5">
    <location>
        <begin position="87"/>
        <end position="195"/>
    </location>
</feature>
<evidence type="ECO:0000256" key="2">
    <source>
        <dbReference type="ARBA" id="ARBA00022679"/>
    </source>
</evidence>
<dbReference type="GO" id="GO:0006654">
    <property type="term" value="P:phosphatidic acid biosynthetic process"/>
    <property type="evidence" value="ECO:0007669"/>
    <property type="project" value="TreeGrafter"/>
</dbReference>
<dbReference type="Proteomes" id="UP000033664">
    <property type="component" value="Unassembled WGS sequence"/>
</dbReference>
<proteinExistence type="predicted"/>
<dbReference type="PANTHER" id="PTHR10434">
    <property type="entry name" value="1-ACYL-SN-GLYCEROL-3-PHOSPHATE ACYLTRANSFERASE"/>
    <property type="match status" value="1"/>
</dbReference>
<feature type="transmembrane region" description="Helical" evidence="4">
    <location>
        <begin position="56"/>
        <end position="76"/>
    </location>
</feature>
<comment type="pathway">
    <text evidence="1">Lipid metabolism.</text>
</comment>
<gene>
    <name evidence="6" type="ORF">TW72_07665</name>
</gene>
<evidence type="ECO:0000256" key="1">
    <source>
        <dbReference type="ARBA" id="ARBA00005189"/>
    </source>
</evidence>
<dbReference type="CDD" id="cd07989">
    <property type="entry name" value="LPLAT_AGPAT-like"/>
    <property type="match status" value="1"/>
</dbReference>
<keyword evidence="3 6" id="KW-0012">Acyltransferase</keyword>
<comment type="caution">
    <text evidence="6">The sequence shown here is derived from an EMBL/GenBank/DDBJ whole genome shotgun (WGS) entry which is preliminary data.</text>
</comment>
<dbReference type="EMBL" id="JXXZ01000006">
    <property type="protein sequence ID" value="KJZ00547.1"/>
    <property type="molecule type" value="Genomic_DNA"/>
</dbReference>
<keyword evidence="4" id="KW-0472">Membrane</keyword>
<sequence length="256" mass="28732">MLSKLNYCWRVLGTGFCFSVFGLGGVVLSVLVFPLQRVCYHDPHVRQARARKVVHYSFRFFVALMDTLGVIGFHVYDKQVLKTLKGELVLANHPSLIDVVVLISAIPNADCVVKAHLFKNPFMRGVIKSTGYISNADPQGLLEDCERSLAQGNNLIIFPEGTRSHGGNLNRFKRGAANIALRAQCPIRAVLITMQPSTLTKGVPWYRVAPVKAHMHLQVAQEQPQPRLQDEQPVSVQSRALTRYLQTYFHNQVEKL</sequence>
<dbReference type="Pfam" id="PF01553">
    <property type="entry name" value="Acyltransferase"/>
    <property type="match status" value="1"/>
</dbReference>
<dbReference type="SMART" id="SM00563">
    <property type="entry name" value="PlsC"/>
    <property type="match status" value="1"/>
</dbReference>
<accession>A0A0F4PJ65</accession>
<dbReference type="InterPro" id="IPR002123">
    <property type="entry name" value="Plipid/glycerol_acylTrfase"/>
</dbReference>
<keyword evidence="7" id="KW-1185">Reference proteome</keyword>